<comment type="caution">
    <text evidence="22">The sequence shown here is derived from an EMBL/GenBank/DDBJ whole genome shotgun (WGS) entry which is preliminary data.</text>
</comment>
<evidence type="ECO:0000256" key="6">
    <source>
        <dbReference type="ARBA" id="ARBA00022741"/>
    </source>
</evidence>
<dbReference type="OrthoDB" id="1405469at2759"/>
<evidence type="ECO:0000256" key="10">
    <source>
        <dbReference type="ARBA" id="ARBA00023157"/>
    </source>
</evidence>
<dbReference type="GO" id="GO:0004694">
    <property type="term" value="F:eukaryotic translation initiation factor 2alpha kinase activity"/>
    <property type="evidence" value="ECO:0007669"/>
    <property type="project" value="TreeGrafter"/>
</dbReference>
<evidence type="ECO:0000256" key="15">
    <source>
        <dbReference type="ARBA" id="ARBA00042914"/>
    </source>
</evidence>
<evidence type="ECO:0000256" key="1">
    <source>
        <dbReference type="ARBA" id="ARBA00012513"/>
    </source>
</evidence>
<evidence type="ECO:0000256" key="13">
    <source>
        <dbReference type="ARBA" id="ARBA00040433"/>
    </source>
</evidence>
<dbReference type="PROSITE" id="PS00107">
    <property type="entry name" value="PROTEIN_KINASE_ATP"/>
    <property type="match status" value="1"/>
</dbReference>
<evidence type="ECO:0000256" key="17">
    <source>
        <dbReference type="ARBA" id="ARBA00048659"/>
    </source>
</evidence>
<evidence type="ECO:0000256" key="14">
    <source>
        <dbReference type="ARBA" id="ARBA00042456"/>
    </source>
</evidence>
<feature type="region of interest" description="Disordered" evidence="20">
    <location>
        <begin position="383"/>
        <end position="404"/>
    </location>
</feature>
<accession>A0A9D4E8X6</accession>
<keyword evidence="10" id="KW-1015">Disulfide bond</keyword>
<evidence type="ECO:0000256" key="12">
    <source>
        <dbReference type="ARBA" id="ARBA00037982"/>
    </source>
</evidence>
<comment type="similarity">
    <text evidence="12">Belongs to the protein kinase superfamily. Ser/Thr protein kinase family. GCN2 subfamily.</text>
</comment>
<dbReference type="SUPFAM" id="SSF56112">
    <property type="entry name" value="Protein kinase-like (PK-like)"/>
    <property type="match status" value="1"/>
</dbReference>
<evidence type="ECO:0000256" key="2">
    <source>
        <dbReference type="ARBA" id="ARBA00022527"/>
    </source>
</evidence>
<dbReference type="Proteomes" id="UP000828390">
    <property type="component" value="Unassembled WGS sequence"/>
</dbReference>
<comment type="catalytic activity">
    <reaction evidence="17">
        <text>L-threonyl-[protein] + ATP = O-phospho-L-threonyl-[protein] + ADP + H(+)</text>
        <dbReference type="Rhea" id="RHEA:46608"/>
        <dbReference type="Rhea" id="RHEA-COMP:11060"/>
        <dbReference type="Rhea" id="RHEA-COMP:11605"/>
        <dbReference type="ChEBI" id="CHEBI:15378"/>
        <dbReference type="ChEBI" id="CHEBI:30013"/>
        <dbReference type="ChEBI" id="CHEBI:30616"/>
        <dbReference type="ChEBI" id="CHEBI:61977"/>
        <dbReference type="ChEBI" id="CHEBI:456216"/>
        <dbReference type="EC" id="2.7.11.1"/>
    </reaction>
    <physiologicalReaction direction="left-to-right" evidence="17">
        <dbReference type="Rhea" id="RHEA:46609"/>
    </physiologicalReaction>
</comment>
<dbReference type="AlphaFoldDB" id="A0A9D4E8X6"/>
<keyword evidence="3" id="KW-0597">Phosphoprotein</keyword>
<sequence>MTMDKIRNKIKKPGRIENIDDSDLLEFRRSSEGAPSSSVSSKAVLPRSVPNHLLFISILEQLCTMYSRDTKQAQDVFRLLCEQLERLHVVSPVLRLDEMSSLRAQYRHSVHRMLVAALHKSNSIGKNLSLAAPGHIAPLNSFSLHPQPSCGPESFINQTSRYETEFVEIEKIGRGGFGSVYKSRNKLDGKLYAVKVVKFKHSKPENIFRVLREAKALANLQHTNIVGYNSCWLEYGPKPAVPRNTSLRAMVDGDQKSDSSSDDGIVFKHDVDTVDILRPLGKPITNGPKIKEINSNCSSLATSPQTEIFRSPPKWTLNVRETEQEFSITESASIFQMNRSVVSQQCSNMTSSLDPCSQSYMTVSQYSQDSRLAGRKVEFEIESHSDSIEMDGSASPKRQGRSDRVYTRSISCDPYVSGEVNAPKTNLIKDFNESDFPLKTTVKLYIQMELCGLTLKDWMQERNYKLSPSEMVARTSQNMNIFKQILKAVDYIHSQGIMHRDLKPRNIFLMENENNCVKVGDFGLATDDILSSPVSCSSSFYDLEAAATRLVRTASVLSDHTTGVGTSTYAAPEQLESSMYNAKCDVYSLGVILFELFQVYGTEMERHRSIADLRNGTIPEATHTNWPVQTRFIQLMTNPNPEVRPSARDMLQGELFVSKDQIIAEMKAKEVDYVRTIECLKKQVQERDEIIQKLLDALKIESLPT</sequence>
<reference evidence="22" key="2">
    <citation type="submission" date="2020-11" db="EMBL/GenBank/DDBJ databases">
        <authorList>
            <person name="McCartney M.A."/>
            <person name="Auch B."/>
            <person name="Kono T."/>
            <person name="Mallez S."/>
            <person name="Becker A."/>
            <person name="Gohl D.M."/>
            <person name="Silverstein K.A.T."/>
            <person name="Koren S."/>
            <person name="Bechman K.B."/>
            <person name="Herman A."/>
            <person name="Abrahante J.E."/>
            <person name="Garbe J."/>
        </authorList>
    </citation>
    <scope>NUCLEOTIDE SEQUENCE</scope>
    <source>
        <strain evidence="22">Duluth1</strain>
        <tissue evidence="22">Whole animal</tissue>
    </source>
</reference>
<keyword evidence="4" id="KW-0808">Transferase</keyword>
<evidence type="ECO:0000256" key="16">
    <source>
        <dbReference type="ARBA" id="ARBA00046654"/>
    </source>
</evidence>
<evidence type="ECO:0000259" key="21">
    <source>
        <dbReference type="PROSITE" id="PS50011"/>
    </source>
</evidence>
<evidence type="ECO:0000256" key="11">
    <source>
        <dbReference type="ARBA" id="ARBA00023193"/>
    </source>
</evidence>
<dbReference type="EMBL" id="JAIWYP010000009">
    <property type="protein sequence ID" value="KAH3774700.1"/>
    <property type="molecule type" value="Genomic_DNA"/>
</dbReference>
<evidence type="ECO:0000256" key="20">
    <source>
        <dbReference type="SAM" id="MobiDB-lite"/>
    </source>
</evidence>
<evidence type="ECO:0000256" key="18">
    <source>
        <dbReference type="ARBA" id="ARBA00048977"/>
    </source>
</evidence>
<dbReference type="PANTHER" id="PTHR11042">
    <property type="entry name" value="EUKARYOTIC TRANSLATION INITIATION FACTOR 2-ALPHA KINASE EIF2-ALPHA KINASE -RELATED"/>
    <property type="match status" value="1"/>
</dbReference>
<dbReference type="InterPro" id="IPR054521">
    <property type="entry name" value="HRI2_3H"/>
</dbReference>
<dbReference type="GO" id="GO:0005524">
    <property type="term" value="F:ATP binding"/>
    <property type="evidence" value="ECO:0007669"/>
    <property type="project" value="UniProtKB-UniRule"/>
</dbReference>
<dbReference type="GO" id="GO:0005634">
    <property type="term" value="C:nucleus"/>
    <property type="evidence" value="ECO:0007669"/>
    <property type="project" value="TreeGrafter"/>
</dbReference>
<dbReference type="InterPro" id="IPR008271">
    <property type="entry name" value="Ser/Thr_kinase_AS"/>
</dbReference>
<keyword evidence="9" id="KW-0832">Ubl conjugation</keyword>
<keyword evidence="11" id="KW-0652">Protein synthesis inhibitor</keyword>
<feature type="domain" description="Protein kinase" evidence="21">
    <location>
        <begin position="166"/>
        <end position="657"/>
    </location>
</feature>
<keyword evidence="6 19" id="KW-0547">Nucleotide-binding</keyword>
<evidence type="ECO:0000313" key="23">
    <source>
        <dbReference type="Proteomes" id="UP000828390"/>
    </source>
</evidence>
<dbReference type="Pfam" id="PF22949">
    <property type="entry name" value="HRI2_3H"/>
    <property type="match status" value="1"/>
</dbReference>
<comment type="subunit">
    <text evidence="16">Synthesized in an inactive form that binds to the N-terminal domain of CDC37. Has to be associated with a multiprotein complex containing Hsp90, CDC37 and PPP5C for maturation and activation by autophosphorylation. The phosphatase PPP5C modulates this activation. Homodimer; homodimerizes in presence of heme, forming a disulfide-linked inactive homodimer. Interacts with DELE1; binds both to full-length DELE1 and processed form of DELE1 (S-DELE1) in response to stress, leading to activate its protein kinase activity and trigger the integrated stress response (ISR).</text>
</comment>
<protein>
    <recommendedName>
        <fullName evidence="13">Eukaryotic translation initiation factor 2-alpha kinase 1</fullName>
        <ecNumber evidence="1">2.7.11.1</ecNumber>
    </recommendedName>
    <alternativeName>
        <fullName evidence="15">Heme-regulated eukaryotic initiation factor eIF-2-alpha kinase</fullName>
    </alternativeName>
    <alternativeName>
        <fullName evidence="14">Hemin-sensitive initiation factor 2-alpha kinase</fullName>
    </alternativeName>
</protein>
<keyword evidence="2" id="KW-0723">Serine/threonine-protein kinase</keyword>
<dbReference type="PANTHER" id="PTHR11042:SF160">
    <property type="entry name" value="EUKARYOTIC TRANSLATION INITIATION FACTOR 2-ALPHA KINASE 1"/>
    <property type="match status" value="1"/>
</dbReference>
<dbReference type="Pfam" id="PF00069">
    <property type="entry name" value="Pkinase"/>
    <property type="match status" value="2"/>
</dbReference>
<dbReference type="InterPro" id="IPR011009">
    <property type="entry name" value="Kinase-like_dom_sf"/>
</dbReference>
<dbReference type="InterPro" id="IPR000719">
    <property type="entry name" value="Prot_kinase_dom"/>
</dbReference>
<evidence type="ECO:0000256" key="9">
    <source>
        <dbReference type="ARBA" id="ARBA00022843"/>
    </source>
</evidence>
<proteinExistence type="inferred from homology"/>
<keyword evidence="8 19" id="KW-0067">ATP-binding</keyword>
<dbReference type="GO" id="GO:0005737">
    <property type="term" value="C:cytoplasm"/>
    <property type="evidence" value="ECO:0007669"/>
    <property type="project" value="TreeGrafter"/>
</dbReference>
<evidence type="ECO:0000256" key="5">
    <source>
        <dbReference type="ARBA" id="ARBA00022737"/>
    </source>
</evidence>
<keyword evidence="23" id="KW-1185">Reference proteome</keyword>
<dbReference type="SMART" id="SM00220">
    <property type="entry name" value="S_TKc"/>
    <property type="match status" value="1"/>
</dbReference>
<evidence type="ECO:0000256" key="8">
    <source>
        <dbReference type="ARBA" id="ARBA00022840"/>
    </source>
</evidence>
<dbReference type="PROSITE" id="PS00108">
    <property type="entry name" value="PROTEIN_KINASE_ST"/>
    <property type="match status" value="1"/>
</dbReference>
<comment type="catalytic activity">
    <reaction evidence="18">
        <text>L-seryl-[protein] + ATP = O-phospho-L-seryl-[protein] + ADP + H(+)</text>
        <dbReference type="Rhea" id="RHEA:17989"/>
        <dbReference type="Rhea" id="RHEA-COMP:9863"/>
        <dbReference type="Rhea" id="RHEA-COMP:11604"/>
        <dbReference type="ChEBI" id="CHEBI:15378"/>
        <dbReference type="ChEBI" id="CHEBI:29999"/>
        <dbReference type="ChEBI" id="CHEBI:30616"/>
        <dbReference type="ChEBI" id="CHEBI:83421"/>
        <dbReference type="ChEBI" id="CHEBI:456216"/>
        <dbReference type="EC" id="2.7.11.1"/>
    </reaction>
    <physiologicalReaction direction="left-to-right" evidence="18">
        <dbReference type="Rhea" id="RHEA:17990"/>
    </physiologicalReaction>
</comment>
<evidence type="ECO:0000313" key="22">
    <source>
        <dbReference type="EMBL" id="KAH3774700.1"/>
    </source>
</evidence>
<dbReference type="GO" id="GO:0017148">
    <property type="term" value="P:negative regulation of translation"/>
    <property type="evidence" value="ECO:0007669"/>
    <property type="project" value="UniProtKB-KW"/>
</dbReference>
<dbReference type="Gene3D" id="1.10.510.10">
    <property type="entry name" value="Transferase(Phosphotransferase) domain 1"/>
    <property type="match status" value="1"/>
</dbReference>
<keyword evidence="7" id="KW-0418">Kinase</keyword>
<dbReference type="InterPro" id="IPR017441">
    <property type="entry name" value="Protein_kinase_ATP_BS"/>
</dbReference>
<feature type="binding site" evidence="19">
    <location>
        <position position="195"/>
    </location>
    <ligand>
        <name>ATP</name>
        <dbReference type="ChEBI" id="CHEBI:30616"/>
    </ligand>
</feature>
<dbReference type="InterPro" id="IPR050339">
    <property type="entry name" value="CC_SR_Kinase"/>
</dbReference>
<evidence type="ECO:0000256" key="4">
    <source>
        <dbReference type="ARBA" id="ARBA00022679"/>
    </source>
</evidence>
<dbReference type="Gene3D" id="3.30.200.20">
    <property type="entry name" value="Phosphorylase Kinase, domain 1"/>
    <property type="match status" value="1"/>
</dbReference>
<dbReference type="PROSITE" id="PS50011">
    <property type="entry name" value="PROTEIN_KINASE_DOM"/>
    <property type="match status" value="1"/>
</dbReference>
<evidence type="ECO:0000256" key="3">
    <source>
        <dbReference type="ARBA" id="ARBA00022553"/>
    </source>
</evidence>
<evidence type="ECO:0000256" key="19">
    <source>
        <dbReference type="PROSITE-ProRule" id="PRU10141"/>
    </source>
</evidence>
<dbReference type="FunFam" id="1.10.510.10:FF:001167">
    <property type="entry name" value="Uncharacterized protein"/>
    <property type="match status" value="1"/>
</dbReference>
<keyword evidence="5" id="KW-0677">Repeat</keyword>
<gene>
    <name evidence="22" type="ORF">DPMN_176088</name>
</gene>
<reference evidence="22" key="1">
    <citation type="journal article" date="2019" name="bioRxiv">
        <title>The Genome of the Zebra Mussel, Dreissena polymorpha: A Resource for Invasive Species Research.</title>
        <authorList>
            <person name="McCartney M.A."/>
            <person name="Auch B."/>
            <person name="Kono T."/>
            <person name="Mallez S."/>
            <person name="Zhang Y."/>
            <person name="Obille A."/>
            <person name="Becker A."/>
            <person name="Abrahante J.E."/>
            <person name="Garbe J."/>
            <person name="Badalamenti J.P."/>
            <person name="Herman A."/>
            <person name="Mangelson H."/>
            <person name="Liachko I."/>
            <person name="Sullivan S."/>
            <person name="Sone E.D."/>
            <person name="Koren S."/>
            <person name="Silverstein K.A.T."/>
            <person name="Beckman K.B."/>
            <person name="Gohl D.M."/>
        </authorList>
    </citation>
    <scope>NUCLEOTIDE SEQUENCE</scope>
    <source>
        <strain evidence="22">Duluth1</strain>
        <tissue evidence="22">Whole animal</tissue>
    </source>
</reference>
<name>A0A9D4E8X6_DREPO</name>
<organism evidence="22 23">
    <name type="scientific">Dreissena polymorpha</name>
    <name type="common">Zebra mussel</name>
    <name type="synonym">Mytilus polymorpha</name>
    <dbReference type="NCBI Taxonomy" id="45954"/>
    <lineage>
        <taxon>Eukaryota</taxon>
        <taxon>Metazoa</taxon>
        <taxon>Spiralia</taxon>
        <taxon>Lophotrochozoa</taxon>
        <taxon>Mollusca</taxon>
        <taxon>Bivalvia</taxon>
        <taxon>Autobranchia</taxon>
        <taxon>Heteroconchia</taxon>
        <taxon>Euheterodonta</taxon>
        <taxon>Imparidentia</taxon>
        <taxon>Neoheterodontei</taxon>
        <taxon>Myida</taxon>
        <taxon>Dreissenoidea</taxon>
        <taxon>Dreissenidae</taxon>
        <taxon>Dreissena</taxon>
    </lineage>
</organism>
<evidence type="ECO:0000256" key="7">
    <source>
        <dbReference type="ARBA" id="ARBA00022777"/>
    </source>
</evidence>
<dbReference type="EC" id="2.7.11.1" evidence="1"/>